<dbReference type="InterPro" id="IPR038105">
    <property type="entry name" value="Kif23_Arf-bd_sf"/>
</dbReference>
<feature type="coiled-coil region" evidence="4">
    <location>
        <begin position="301"/>
        <end position="370"/>
    </location>
</feature>
<keyword evidence="4" id="KW-0175">Coiled coil</keyword>
<evidence type="ECO:0000256" key="2">
    <source>
        <dbReference type="ARBA" id="ARBA00022840"/>
    </source>
</evidence>
<feature type="domain" description="RRM" evidence="6">
    <location>
        <begin position="11"/>
        <end position="81"/>
    </location>
</feature>
<feature type="compositionally biased region" description="Polar residues" evidence="5">
    <location>
        <begin position="927"/>
        <end position="948"/>
    </location>
</feature>
<dbReference type="InterPro" id="IPR012677">
    <property type="entry name" value="Nucleotide-bd_a/b_plait_sf"/>
</dbReference>
<feature type="region of interest" description="Disordered" evidence="5">
    <location>
        <begin position="780"/>
        <end position="799"/>
    </location>
</feature>
<dbReference type="Pfam" id="PF16540">
    <property type="entry name" value="MKLP1_Arf_bdg"/>
    <property type="match status" value="1"/>
</dbReference>
<dbReference type="GO" id="GO:0003730">
    <property type="term" value="F:mRNA 3'-UTR binding"/>
    <property type="evidence" value="ECO:0007669"/>
    <property type="project" value="TreeGrafter"/>
</dbReference>
<name>A0A818JSG8_9BILA</name>
<dbReference type="PANTHER" id="PTHR48026">
    <property type="entry name" value="HOMOLOGOUS TO DROSOPHILA SQD (SQUID) PROTEIN"/>
    <property type="match status" value="1"/>
</dbReference>
<dbReference type="SMART" id="SM00360">
    <property type="entry name" value="RRM"/>
    <property type="match status" value="2"/>
</dbReference>
<dbReference type="SUPFAM" id="SSF52540">
    <property type="entry name" value="P-loop containing nucleoside triphosphate hydrolases"/>
    <property type="match status" value="1"/>
</dbReference>
<evidence type="ECO:0000313" key="7">
    <source>
        <dbReference type="EMBL" id="CAF3543400.1"/>
    </source>
</evidence>
<comment type="caution">
    <text evidence="7">The sequence shown here is derived from an EMBL/GenBank/DDBJ whole genome shotgun (WGS) entry which is preliminary data.</text>
</comment>
<feature type="region of interest" description="Disordered" evidence="5">
    <location>
        <begin position="175"/>
        <end position="222"/>
    </location>
</feature>
<dbReference type="InterPro" id="IPR036961">
    <property type="entry name" value="Kinesin_motor_dom_sf"/>
</dbReference>
<keyword evidence="3" id="KW-0694">RNA-binding</keyword>
<dbReference type="PANTHER" id="PTHR48026:SF14">
    <property type="entry name" value="HETEROGENEOUS NUCLEAR RIBONUCLEOPROTEIN A1"/>
    <property type="match status" value="1"/>
</dbReference>
<gene>
    <name evidence="7" type="ORF">OKA104_LOCUS3714</name>
</gene>
<dbReference type="InterPro" id="IPR035979">
    <property type="entry name" value="RBD_domain_sf"/>
</dbReference>
<dbReference type="EMBL" id="CAJOAY010000114">
    <property type="protein sequence ID" value="CAF3543400.1"/>
    <property type="molecule type" value="Genomic_DNA"/>
</dbReference>
<keyword evidence="1" id="KW-0547">Nucleotide-binding</keyword>
<feature type="domain" description="RRM" evidence="6">
    <location>
        <begin position="95"/>
        <end position="168"/>
    </location>
</feature>
<evidence type="ECO:0000256" key="4">
    <source>
        <dbReference type="SAM" id="Coils"/>
    </source>
</evidence>
<feature type="compositionally biased region" description="Pro residues" evidence="5">
    <location>
        <begin position="950"/>
        <end position="959"/>
    </location>
</feature>
<reference evidence="7" key="1">
    <citation type="submission" date="2021-02" db="EMBL/GenBank/DDBJ databases">
        <authorList>
            <person name="Nowell W R."/>
        </authorList>
    </citation>
    <scope>NUCLEOTIDE SEQUENCE</scope>
</reference>
<feature type="region of interest" description="Disordered" evidence="5">
    <location>
        <begin position="810"/>
        <end position="829"/>
    </location>
</feature>
<evidence type="ECO:0000256" key="3">
    <source>
        <dbReference type="ARBA" id="ARBA00022884"/>
    </source>
</evidence>
<keyword evidence="2" id="KW-0067">ATP-binding</keyword>
<dbReference type="Gene3D" id="3.40.850.10">
    <property type="entry name" value="Kinesin motor domain"/>
    <property type="match status" value="1"/>
</dbReference>
<proteinExistence type="predicted"/>
<dbReference type="InterPro" id="IPR000504">
    <property type="entry name" value="RRM_dom"/>
</dbReference>
<feature type="compositionally biased region" description="Polar residues" evidence="5">
    <location>
        <begin position="892"/>
        <end position="908"/>
    </location>
</feature>
<evidence type="ECO:0000256" key="1">
    <source>
        <dbReference type="ARBA" id="ARBA00022741"/>
    </source>
</evidence>
<dbReference type="GO" id="GO:0005524">
    <property type="term" value="F:ATP binding"/>
    <property type="evidence" value="ECO:0007669"/>
    <property type="project" value="UniProtKB-KW"/>
</dbReference>
<evidence type="ECO:0000256" key="5">
    <source>
        <dbReference type="SAM" id="MobiDB-lite"/>
    </source>
</evidence>
<sequence>MDIPQSDIRSCVLIRGTRSSTTKEMVNSYCETYGQVNYCRIAINPQGIMRGYNVVYKQEHSVNRFMDDRPHRIDGQSVKVRRCIPSDEEWRLTSEILITSSDDSTDNQVPNEDSLRDYFSKYGAIRTCRSDTYYNRPCAHLTFADYDRVDQLINDKPHTINKMLINVRKYITHDDDNKLQPSSSSSKQSSKFDTKRRQQSSTDSEQRRNKKSRSSTALSSKITIKQERCKDTDITRLKTANNLLIREVQSLISPPIQSIERINNDELLRLQADYERLNTQTKNLCHEQNNESYDPNTNEVLNKLHDDVTNLLQQIKNLQQEKKSFVDELFEKYTIEYILSLNNDDINQRLEQLEKENQLLLLIRQKAIMQTAFNKTSYDLRAKPIQTFCNIPKLGKHEHKKTFKIIGNNESQFLLDDKPAFHFEHIWGEGTNGEIYDRFARPAIADLVRGRSTLLFVTGRNKKYRNDILFGETKDTGLISLTINALYNSIGEHRALKYYFRPMGNNSYKVQSDAQAMFDRHQRDLLPKVSKNIIGNITHTSILEKSILDQTSNVSGIDDDYVYTIFVSAMEINSTQSHSVTSDLLKMFTEGINHTPLETPQTCMEIEFDDARKTRRKLFDTTKIPAKENSTRLYTIRLVQARKSEQTENITPIVSQLTFIDLATSKNAADLKAVKDFIVPPKKHSIDSSNHLQDFLNQFPIQDHQQLFVPIKLLLCASASNNDAEDTLYDIKWLMSLQANQYLVYLGRDEEKLYDIKWLMSLQANQYLVYLGRDEEKLVTRDDDHHRPPRPPPIHYSTSLQRTDHTNLAQHVPSSTPLAQSTPRSVTQIPTSTTTLASVNTQHSRQSQYQTINTTPNRSFNYIPNTIQSIPPSRPLSSSRLVMSNRSEETPTFITYPLTPNTGSSHLTQKVPPRIPPRIHRTPKPSPTTIEQEVPVSTETRLSSSIQNRRPPPPPPPHAPSTLTTELNKLNKTRFSRKYSRTNLTNDVQQRASSAIATRTIPTPISTAKRVPLKEEHLLKRSSSADRVGRERWLHHITDSSTINNTIKLRTSLPNPLQLVSNHFNSMSKLLSATKYAIEHRAEDSVQLFQGDVMATSKGGVKVVFTSVDQVTHNSLLPSTCENSVLGSSIISI</sequence>
<dbReference type="Gene3D" id="3.30.70.330">
    <property type="match status" value="2"/>
</dbReference>
<feature type="region of interest" description="Disordered" evidence="5">
    <location>
        <begin position="892"/>
        <end position="964"/>
    </location>
</feature>
<dbReference type="Gene3D" id="2.60.40.4330">
    <property type="entry name" value="Kinesin-like protein Kif23, Arf6-interacting domain"/>
    <property type="match status" value="1"/>
</dbReference>
<dbReference type="SUPFAM" id="SSF54928">
    <property type="entry name" value="RNA-binding domain, RBD"/>
    <property type="match status" value="2"/>
</dbReference>
<dbReference type="InterPro" id="IPR032384">
    <property type="entry name" value="Kif23_Arf-bd"/>
</dbReference>
<organism evidence="7 8">
    <name type="scientific">Adineta steineri</name>
    <dbReference type="NCBI Taxonomy" id="433720"/>
    <lineage>
        <taxon>Eukaryota</taxon>
        <taxon>Metazoa</taxon>
        <taxon>Spiralia</taxon>
        <taxon>Gnathifera</taxon>
        <taxon>Rotifera</taxon>
        <taxon>Eurotatoria</taxon>
        <taxon>Bdelloidea</taxon>
        <taxon>Adinetida</taxon>
        <taxon>Adinetidae</taxon>
        <taxon>Adineta</taxon>
    </lineage>
</organism>
<dbReference type="GO" id="GO:0071013">
    <property type="term" value="C:catalytic step 2 spliceosome"/>
    <property type="evidence" value="ECO:0007669"/>
    <property type="project" value="TreeGrafter"/>
</dbReference>
<dbReference type="InterPro" id="IPR027417">
    <property type="entry name" value="P-loop_NTPase"/>
</dbReference>
<evidence type="ECO:0000259" key="6">
    <source>
        <dbReference type="SMART" id="SM00360"/>
    </source>
</evidence>
<dbReference type="GO" id="GO:0000398">
    <property type="term" value="P:mRNA splicing, via spliceosome"/>
    <property type="evidence" value="ECO:0007669"/>
    <property type="project" value="TreeGrafter"/>
</dbReference>
<accession>A0A818JSG8</accession>
<protein>
    <recommendedName>
        <fullName evidence="6">RRM domain-containing protein</fullName>
    </recommendedName>
</protein>
<dbReference type="AlphaFoldDB" id="A0A818JSG8"/>
<evidence type="ECO:0000313" key="8">
    <source>
        <dbReference type="Proteomes" id="UP000663881"/>
    </source>
</evidence>
<dbReference type="Proteomes" id="UP000663881">
    <property type="component" value="Unassembled WGS sequence"/>
</dbReference>